<dbReference type="Proteomes" id="UP000326062">
    <property type="component" value="Chromosome X"/>
</dbReference>
<name>A0A5N3XF03_MUNRE</name>
<sequence>MAEKKWLLGPGPLEPMPLGMNCKPWYKDKLPSECFAKHKKALLKFPTSLDSRQWVFVKEGLDDFRKGCPPCKDLITRGPSEGFLPVIAHRVPQHAPPKKKLPVEAEVFSTLSSAQQARKAFVEEIEAHLTQHPSALYQKLEEDLPADLLLKVLEVLDPDRKLEDLWAYCLGPKGKKKSPKKLPKKHSVMVQLEPVKEAPVSHLASFYFEDKESSRKDSLTDSSFDNNVPKGIRKFCKWVSTFGDLGIDEQFIMKMCEVDCDCPATHGKAHIKKLSQVSSKVKFDISVGKMKAIKYSMGEQNWERKLQKPHNPYKPDWVKIRYGAWYLRPKLWKKLINDEPLIDPKVLLGGGIFGKRFPEQDILEDLYGTIAFKDFILSKGYRMPDILERLFTRKGWKYDSVRTPIHKVIKISLIGEDNAREDA</sequence>
<dbReference type="PANTHER" id="PTHR46449:SF1">
    <property type="entry name" value="FAMILY WITH SEQUENCE SIMILARITY 47, MEMBER A-RELATED"/>
    <property type="match status" value="1"/>
</dbReference>
<dbReference type="Pfam" id="PF14642">
    <property type="entry name" value="FAM47"/>
    <property type="match status" value="1"/>
</dbReference>
<dbReference type="AlphaFoldDB" id="A0A5N3XF03"/>
<dbReference type="EMBL" id="VCEB01000011">
    <property type="protein sequence ID" value="KAB0372293.1"/>
    <property type="molecule type" value="Genomic_DNA"/>
</dbReference>
<dbReference type="GO" id="GO:0000785">
    <property type="term" value="C:chromatin"/>
    <property type="evidence" value="ECO:0007669"/>
    <property type="project" value="TreeGrafter"/>
</dbReference>
<proteinExistence type="inferred from homology"/>
<organism evidence="2 3">
    <name type="scientific">Muntiacus reevesi</name>
    <name type="common">Reeves' muntjac</name>
    <name type="synonym">Cervus reevesi</name>
    <dbReference type="NCBI Taxonomy" id="9886"/>
    <lineage>
        <taxon>Eukaryota</taxon>
        <taxon>Metazoa</taxon>
        <taxon>Chordata</taxon>
        <taxon>Craniata</taxon>
        <taxon>Vertebrata</taxon>
        <taxon>Euteleostomi</taxon>
        <taxon>Mammalia</taxon>
        <taxon>Eutheria</taxon>
        <taxon>Laurasiatheria</taxon>
        <taxon>Artiodactyla</taxon>
        <taxon>Ruminantia</taxon>
        <taxon>Pecora</taxon>
        <taxon>Cervidae</taxon>
        <taxon>Muntiacinae</taxon>
        <taxon>Muntiacus</taxon>
    </lineage>
</organism>
<dbReference type="GO" id="GO:0045815">
    <property type="term" value="P:transcription initiation-coupled chromatin remodeling"/>
    <property type="evidence" value="ECO:0007669"/>
    <property type="project" value="TreeGrafter"/>
</dbReference>
<comment type="caution">
    <text evidence="2">The sequence shown here is derived from an EMBL/GenBank/DDBJ whole genome shotgun (WGS) entry which is preliminary data.</text>
</comment>
<gene>
    <name evidence="2" type="ORF">FD755_016085</name>
</gene>
<protein>
    <submittedName>
        <fullName evidence="2">Uncharacterized protein</fullName>
    </submittedName>
</protein>
<keyword evidence="3" id="KW-1185">Reference proteome</keyword>
<comment type="similarity">
    <text evidence="1">Belongs to the FAM47 family.</text>
</comment>
<reference evidence="2 3" key="1">
    <citation type="submission" date="2019-06" db="EMBL/GenBank/DDBJ databases">
        <title>Discovery of a novel chromosome fission-fusion reversal in muntjac.</title>
        <authorList>
            <person name="Mudd A.B."/>
            <person name="Bredeson J.V."/>
            <person name="Baum R."/>
            <person name="Hockemeyer D."/>
            <person name="Rokhsar D.S."/>
        </authorList>
    </citation>
    <scope>NUCLEOTIDE SEQUENCE [LARGE SCALE GENOMIC DNA]</scope>
    <source>
        <strain evidence="2">UCam_UCB_Mr</strain>
        <tissue evidence="2">Fibroblast cell line</tissue>
    </source>
</reference>
<dbReference type="PANTHER" id="PTHR46449">
    <property type="entry name" value="ZGC:158260"/>
    <property type="match status" value="1"/>
</dbReference>
<evidence type="ECO:0000313" key="3">
    <source>
        <dbReference type="Proteomes" id="UP000326062"/>
    </source>
</evidence>
<accession>A0A5N3XF03</accession>
<dbReference type="InterPro" id="IPR032743">
    <property type="entry name" value="FAM47"/>
</dbReference>
<evidence type="ECO:0000256" key="1">
    <source>
        <dbReference type="ARBA" id="ARBA00005277"/>
    </source>
</evidence>
<evidence type="ECO:0000313" key="2">
    <source>
        <dbReference type="EMBL" id="KAB0372293.1"/>
    </source>
</evidence>